<dbReference type="InterPro" id="IPR027631">
    <property type="entry name" value="Mono_FeFe_hydrog"/>
</dbReference>
<sequence>MAYSNNVMIIRHQLLAKLVRLWHESQLVEKIDQVPIEMIPKFGKDRVRCCRHKERAVLKYKMLPLLGLDMSDEKDELTPLSEYATMALERKEVLKQNLLCVVDEACTSCVDINYEVSNLCRGCVSKACYNACPKKCISFKKNGQAEINHDECISCGRCHESCPYHSIVYIPVPCEESCPVKAISKDERGIEHINEDKCIYCGSCINACPFGAIFEISQVFDILQDIREGKQVIALVAPAILAQYDAEHQQVYSAIKGLGFHDVLEVAQGAMDTVEHEGHELIEKLQSGQSFMTTSCCPSFYEAIDKHIPKLHDYVSDSKSPMYYIAERARAKYPDSKIVFIGPCVAKRKEVRRPGQQVDYVMTFEELASIFDGMDIDLKAQERFVPEFTSVREAHGFAANGGVMGAVQSYLRTNPATADKVDKISTEMISNLDKRTIAKLKGYAAKGKAGGQFVEVMCCPGGCIHGPSAHNDIVSGRKQLQKEMETIDLTYADINK</sequence>
<proteinExistence type="predicted"/>
<evidence type="ECO:0000313" key="9">
    <source>
        <dbReference type="Proteomes" id="UP000297225"/>
    </source>
</evidence>
<comment type="caution">
    <text evidence="8">The sequence shown here is derived from an EMBL/GenBank/DDBJ whole genome shotgun (WGS) entry which is preliminary data.</text>
</comment>
<dbReference type="PROSITE" id="PS51379">
    <property type="entry name" value="4FE4S_FER_2"/>
    <property type="match status" value="3"/>
</dbReference>
<keyword evidence="4" id="KW-0249">Electron transport</keyword>
<dbReference type="Gene3D" id="3.40.950.10">
    <property type="entry name" value="Fe-only Hydrogenase (Larger Subunit), Chain L, domain 3"/>
    <property type="match status" value="1"/>
</dbReference>
<dbReference type="Proteomes" id="UP000297225">
    <property type="component" value="Unassembled WGS sequence"/>
</dbReference>
<accession>A0A4Y8WS18</accession>
<dbReference type="STRING" id="1122973.GCA_000379925_00448"/>
<dbReference type="AlphaFoldDB" id="A0A4Y8WS18"/>
<feature type="domain" description="4Fe-4S ferredoxin-type" evidence="7">
    <location>
        <begin position="108"/>
        <end position="142"/>
    </location>
</feature>
<dbReference type="InterPro" id="IPR050294">
    <property type="entry name" value="RnfB_subfamily"/>
</dbReference>
<dbReference type="SUPFAM" id="SSF53920">
    <property type="entry name" value="Fe-only hydrogenase"/>
    <property type="match status" value="1"/>
</dbReference>
<keyword evidence="1" id="KW-0813">Transport</keyword>
<organism evidence="8 9">
    <name type="scientific">Porphyromonas levii</name>
    <dbReference type="NCBI Taxonomy" id="28114"/>
    <lineage>
        <taxon>Bacteria</taxon>
        <taxon>Pseudomonadati</taxon>
        <taxon>Bacteroidota</taxon>
        <taxon>Bacteroidia</taxon>
        <taxon>Bacteroidales</taxon>
        <taxon>Porphyromonadaceae</taxon>
        <taxon>Porphyromonas</taxon>
    </lineage>
</organism>
<dbReference type="GO" id="GO:0051539">
    <property type="term" value="F:4 iron, 4 sulfur cluster binding"/>
    <property type="evidence" value="ECO:0007669"/>
    <property type="project" value="UniProtKB-KW"/>
</dbReference>
<dbReference type="InterPro" id="IPR009016">
    <property type="entry name" value="Fe_hydrogenase"/>
</dbReference>
<keyword evidence="2" id="KW-0004">4Fe-4S</keyword>
<dbReference type="Gene3D" id="3.30.70.20">
    <property type="match status" value="2"/>
</dbReference>
<evidence type="ECO:0000256" key="4">
    <source>
        <dbReference type="ARBA" id="ARBA00022982"/>
    </source>
</evidence>
<dbReference type="InterPro" id="IPR017900">
    <property type="entry name" value="4Fe4S_Fe_S_CS"/>
</dbReference>
<dbReference type="PANTHER" id="PTHR42859">
    <property type="entry name" value="OXIDOREDUCTASE"/>
    <property type="match status" value="1"/>
</dbReference>
<evidence type="ECO:0000256" key="6">
    <source>
        <dbReference type="ARBA" id="ARBA00023014"/>
    </source>
</evidence>
<feature type="domain" description="4Fe-4S ferredoxin-type" evidence="7">
    <location>
        <begin position="189"/>
        <end position="219"/>
    </location>
</feature>
<dbReference type="Pfam" id="PF02906">
    <property type="entry name" value="Fe_hyd_lg_C"/>
    <property type="match status" value="1"/>
</dbReference>
<evidence type="ECO:0000256" key="2">
    <source>
        <dbReference type="ARBA" id="ARBA00022485"/>
    </source>
</evidence>
<dbReference type="InterPro" id="IPR004108">
    <property type="entry name" value="Fe_hydrogenase_lsu_C"/>
</dbReference>
<keyword evidence="6" id="KW-0411">Iron-sulfur</keyword>
<evidence type="ECO:0000259" key="7">
    <source>
        <dbReference type="PROSITE" id="PS51379"/>
    </source>
</evidence>
<gene>
    <name evidence="8" type="ORF">E4P47_00565</name>
</gene>
<evidence type="ECO:0000256" key="3">
    <source>
        <dbReference type="ARBA" id="ARBA00022723"/>
    </source>
</evidence>
<evidence type="ECO:0000256" key="1">
    <source>
        <dbReference type="ARBA" id="ARBA00022448"/>
    </source>
</evidence>
<dbReference type="NCBIfam" id="TIGR04105">
    <property type="entry name" value="FeFe_hydrog_B1"/>
    <property type="match status" value="1"/>
</dbReference>
<dbReference type="PANTHER" id="PTHR42859:SF10">
    <property type="entry name" value="DIMETHYLSULFOXIDE REDUCTASE CHAIN B"/>
    <property type="match status" value="1"/>
</dbReference>
<protein>
    <submittedName>
        <fullName evidence="8">4Fe-4S dicluster domain-containing protein</fullName>
    </submittedName>
</protein>
<dbReference type="Pfam" id="PF12838">
    <property type="entry name" value="Fer4_7"/>
    <property type="match status" value="1"/>
</dbReference>
<dbReference type="EMBL" id="SPNC01000004">
    <property type="protein sequence ID" value="TFH97321.1"/>
    <property type="molecule type" value="Genomic_DNA"/>
</dbReference>
<dbReference type="OrthoDB" id="9798098at2"/>
<dbReference type="InterPro" id="IPR017896">
    <property type="entry name" value="4Fe4S_Fe-S-bd"/>
</dbReference>
<name>A0A4Y8WS18_9PORP</name>
<dbReference type="CDD" id="cd10549">
    <property type="entry name" value="MtMvhB_like"/>
    <property type="match status" value="1"/>
</dbReference>
<evidence type="ECO:0000313" key="8">
    <source>
        <dbReference type="EMBL" id="TFH97321.1"/>
    </source>
</evidence>
<keyword evidence="9" id="KW-1185">Reference proteome</keyword>
<dbReference type="SUPFAM" id="SSF54862">
    <property type="entry name" value="4Fe-4S ferredoxins"/>
    <property type="match status" value="1"/>
</dbReference>
<feature type="domain" description="4Fe-4S ferredoxin-type" evidence="7">
    <location>
        <begin position="143"/>
        <end position="172"/>
    </location>
</feature>
<dbReference type="PROSITE" id="PS00198">
    <property type="entry name" value="4FE4S_FER_1"/>
    <property type="match status" value="1"/>
</dbReference>
<dbReference type="Pfam" id="PF00037">
    <property type="entry name" value="Fer4"/>
    <property type="match status" value="1"/>
</dbReference>
<reference evidence="8 9" key="1">
    <citation type="submission" date="2019-03" db="EMBL/GenBank/DDBJ databases">
        <title>Porphyromonas levii Isolated from the Uterus of Dairy Cows.</title>
        <authorList>
            <person name="Francis A.M."/>
        </authorList>
    </citation>
    <scope>NUCLEOTIDE SEQUENCE [LARGE SCALE GENOMIC DNA]</scope>
    <source>
        <strain evidence="8 9">AF5678</strain>
    </source>
</reference>
<dbReference type="GO" id="GO:0046872">
    <property type="term" value="F:metal ion binding"/>
    <property type="evidence" value="ECO:0007669"/>
    <property type="project" value="UniProtKB-KW"/>
</dbReference>
<keyword evidence="5" id="KW-0408">Iron</keyword>
<dbReference type="RefSeq" id="WP_018357720.1">
    <property type="nucleotide sequence ID" value="NZ_CP197400.1"/>
</dbReference>
<evidence type="ECO:0000256" key="5">
    <source>
        <dbReference type="ARBA" id="ARBA00023004"/>
    </source>
</evidence>
<keyword evidence="3" id="KW-0479">Metal-binding</keyword>
<dbReference type="GeneID" id="66796542"/>